<dbReference type="HOGENOM" id="CLU_008590_0_1_11"/>
<comment type="function">
    <text evidence="8">Extracellular zinc metalloprotease.</text>
</comment>
<dbReference type="OrthoDB" id="291295at2"/>
<evidence type="ECO:0000256" key="4">
    <source>
        <dbReference type="ARBA" id="ARBA00022801"/>
    </source>
</evidence>
<dbReference type="EMBL" id="CP001867">
    <property type="protein sequence ID" value="ADB73938.1"/>
    <property type="molecule type" value="Genomic_DNA"/>
</dbReference>
<dbReference type="Pfam" id="PF01447">
    <property type="entry name" value="Peptidase_M4"/>
    <property type="match status" value="1"/>
</dbReference>
<evidence type="ECO:0000256" key="6">
    <source>
        <dbReference type="ARBA" id="ARBA00023049"/>
    </source>
</evidence>
<dbReference type="InterPro" id="IPR013856">
    <property type="entry name" value="Peptidase_M4_domain"/>
</dbReference>
<dbReference type="GO" id="GO:0046872">
    <property type="term" value="F:metal ion binding"/>
    <property type="evidence" value="ECO:0007669"/>
    <property type="project" value="UniProtKB-UniRule"/>
</dbReference>
<dbReference type="GO" id="GO:0004222">
    <property type="term" value="F:metalloendopeptidase activity"/>
    <property type="evidence" value="ECO:0007669"/>
    <property type="project" value="UniProtKB-UniRule"/>
</dbReference>
<dbReference type="Gene3D" id="1.10.390.10">
    <property type="entry name" value="Neutral Protease Domain 2"/>
    <property type="match status" value="1"/>
</dbReference>
<proteinExistence type="inferred from homology"/>
<sequence>MGHNTTRRCIIPPHVLDRLLESDDAAIRSAAMTTLLTTARLRGEREVRASLVGLAAPGQGRRTVLDCRNSTFLPMCSLARSEDGPASPDRSVNQAFDGLGSTRQFYQDVLQRNSIDDRGMRLDAYVHRGVRYNNAFWNGQVMVFGDGDGVVFTDFTASLDVIAHELTHGVTEHTAGLDYHNQSGALNESMSDVMGVLVKQWSLRQTADQADWLIGADIFTPGIGADALRSLKAPGQAYDNDLLGKDPQPAHMRDYVELPDTEEGDNGGVHINSGIPNKAFYVTALEIGGYAWEVAGRIWYESLRASTATTEFQEFADTTFVKAGELYGIDSAEQKAVQTGWDGVGITVTSEPTAMRGSGVPSGTDSVADVVRHLAEMSASIENLRRDLQRQAVGGGRPAPPLA</sequence>
<dbReference type="InterPro" id="IPR052759">
    <property type="entry name" value="Metalloprotease_M4"/>
</dbReference>
<evidence type="ECO:0000259" key="10">
    <source>
        <dbReference type="Pfam" id="PF02868"/>
    </source>
</evidence>
<evidence type="ECO:0000313" key="12">
    <source>
        <dbReference type="Proteomes" id="UP000001382"/>
    </source>
</evidence>
<reference evidence="12" key="2">
    <citation type="submission" date="2010-01" db="EMBL/GenBank/DDBJ databases">
        <title>The complete genome of Geodermatophilus obscurus DSM 43160.</title>
        <authorList>
            <consortium name="US DOE Joint Genome Institute (JGI-PGF)"/>
            <person name="Lucas S."/>
            <person name="Copeland A."/>
            <person name="Lapidus A."/>
            <person name="Glavina del Rio T."/>
            <person name="Dalin E."/>
            <person name="Tice H."/>
            <person name="Bruce D."/>
            <person name="Goodwin L."/>
            <person name="Pitluck S."/>
            <person name="Kyrpides N."/>
            <person name="Mavromatis K."/>
            <person name="Ivanova N."/>
            <person name="Munk A.C."/>
            <person name="Brettin T."/>
            <person name="Detter J.C."/>
            <person name="Han C."/>
            <person name="Larimer F."/>
            <person name="Land M."/>
            <person name="Hauser L."/>
            <person name="Markowitz V."/>
            <person name="Cheng J.-F."/>
            <person name="Hugenholtz P."/>
            <person name="Woyke T."/>
            <person name="Wu D."/>
            <person name="Jando M."/>
            <person name="Schneider S."/>
            <person name="Klenk H.-P."/>
            <person name="Eisen J.A."/>
        </authorList>
    </citation>
    <scope>NUCLEOTIDE SEQUENCE [LARGE SCALE GENOMIC DNA]</scope>
    <source>
        <strain evidence="12">ATCC 25078 / DSM 43160 / JCM 3152 / KCC A-0152 / KCTC 9177 / NBRC 13315 / NRRL B-3577 / G-20</strain>
    </source>
</reference>
<dbReference type="Proteomes" id="UP000001382">
    <property type="component" value="Chromosome"/>
</dbReference>
<protein>
    <recommendedName>
        <fullName evidence="8">Neutral metalloproteinase</fullName>
        <ecNumber evidence="8">3.4.24.-</ecNumber>
    </recommendedName>
</protein>
<keyword evidence="5 8" id="KW-0862">Zinc</keyword>
<evidence type="ECO:0000256" key="2">
    <source>
        <dbReference type="ARBA" id="ARBA00022670"/>
    </source>
</evidence>
<organism evidence="11 12">
    <name type="scientific">Geodermatophilus obscurus (strain ATCC 25078 / DSM 43160 / JCM 3152 / CCUG 61914 / KCC A-0152 / KCTC 9177 / NBRC 13315 / NRRL B-3577 / G-20)</name>
    <dbReference type="NCBI Taxonomy" id="526225"/>
    <lineage>
        <taxon>Bacteria</taxon>
        <taxon>Bacillati</taxon>
        <taxon>Actinomycetota</taxon>
        <taxon>Actinomycetes</taxon>
        <taxon>Geodermatophilales</taxon>
        <taxon>Geodermatophilaceae</taxon>
        <taxon>Geodermatophilus</taxon>
    </lineage>
</organism>
<dbReference type="PANTHER" id="PTHR43579">
    <property type="match status" value="1"/>
</dbReference>
<dbReference type="Gene3D" id="3.10.170.10">
    <property type="match status" value="1"/>
</dbReference>
<dbReference type="PRINTS" id="PR00730">
    <property type="entry name" value="THERMOLYSIN"/>
</dbReference>
<keyword evidence="3" id="KW-0479">Metal-binding</keyword>
<dbReference type="CDD" id="cd09597">
    <property type="entry name" value="M4_TLP"/>
    <property type="match status" value="1"/>
</dbReference>
<evidence type="ECO:0000313" key="11">
    <source>
        <dbReference type="EMBL" id="ADB73938.1"/>
    </source>
</evidence>
<dbReference type="GO" id="GO:0005576">
    <property type="term" value="C:extracellular region"/>
    <property type="evidence" value="ECO:0007669"/>
    <property type="project" value="UniProtKB-SubCell"/>
</dbReference>
<dbReference type="InterPro" id="IPR027268">
    <property type="entry name" value="Peptidase_M4/M1_CTD_sf"/>
</dbReference>
<keyword evidence="4 8" id="KW-0378">Hydrolase</keyword>
<evidence type="ECO:0000256" key="1">
    <source>
        <dbReference type="ARBA" id="ARBA00009388"/>
    </source>
</evidence>
<keyword evidence="2 8" id="KW-0645">Protease</keyword>
<comment type="cofactor">
    <cofactor evidence="8">
        <name>Zn(2+)</name>
        <dbReference type="ChEBI" id="CHEBI:29105"/>
    </cofactor>
</comment>
<evidence type="ECO:0000256" key="8">
    <source>
        <dbReference type="RuleBase" id="RU366073"/>
    </source>
</evidence>
<keyword evidence="12" id="KW-1185">Reference proteome</keyword>
<comment type="similarity">
    <text evidence="1 8">Belongs to the peptidase M4 family.</text>
</comment>
<dbReference type="EC" id="3.4.24.-" evidence="8"/>
<reference evidence="11 12" key="1">
    <citation type="journal article" date="2010" name="Stand. Genomic Sci.">
        <title>Complete genome sequence of Geodermatophilus obscurus type strain (G-20).</title>
        <authorList>
            <person name="Ivanova N."/>
            <person name="Sikorski J."/>
            <person name="Jando M."/>
            <person name="Munk C."/>
            <person name="Lapidus A."/>
            <person name="Glavina Del Rio T."/>
            <person name="Copeland A."/>
            <person name="Tice H."/>
            <person name="Cheng J.-F."/>
            <person name="Lucas S."/>
            <person name="Chen F."/>
            <person name="Nolan M."/>
            <person name="Bruce D."/>
            <person name="Goodwin L."/>
            <person name="Pitluck S."/>
            <person name="Mavromatis K."/>
            <person name="Mikhailova N."/>
            <person name="Pati A."/>
            <person name="Chen A."/>
            <person name="Palaniappan K."/>
            <person name="Land M."/>
            <person name="Hauser L."/>
            <person name="Chang Y.-J."/>
            <person name="Jeffries C.D."/>
            <person name="Meincke L."/>
            <person name="Brettin T."/>
            <person name="Detter J.C."/>
            <person name="Detter J.C."/>
            <person name="Rohde M."/>
            <person name="Goeker M."/>
            <person name="Bristow J."/>
            <person name="Eisen J.A."/>
            <person name="Markowitz V."/>
            <person name="Hugenholtz P."/>
            <person name="Kyrpides N.C."/>
            <person name="Klenk H.-P."/>
        </authorList>
    </citation>
    <scope>NUCLEOTIDE SEQUENCE [LARGE SCALE GENOMIC DNA]</scope>
    <source>
        <strain evidence="12">ATCC 25078 / DSM 43160 / JCM 3152 / KCC A-0152 / KCTC 9177 / NBRC 13315 / NRRL B-3577 / G-20</strain>
    </source>
</reference>
<dbReference type="InterPro" id="IPR023612">
    <property type="entry name" value="Peptidase_M4"/>
</dbReference>
<feature type="active site" description="Proton donor" evidence="7">
    <location>
        <position position="270"/>
    </location>
</feature>
<accession>D2SAK9</accession>
<keyword evidence="8" id="KW-0964">Secreted</keyword>
<gene>
    <name evidence="11" type="ordered locus">Gobs_1188</name>
</gene>
<dbReference type="SUPFAM" id="SSF55486">
    <property type="entry name" value="Metalloproteases ('zincins'), catalytic domain"/>
    <property type="match status" value="1"/>
</dbReference>
<name>D2SAK9_GEOOG</name>
<feature type="active site" evidence="7">
    <location>
        <position position="165"/>
    </location>
</feature>
<dbReference type="AlphaFoldDB" id="D2SAK9"/>
<evidence type="ECO:0000256" key="5">
    <source>
        <dbReference type="ARBA" id="ARBA00022833"/>
    </source>
</evidence>
<comment type="subcellular location">
    <subcellularLocation>
        <location evidence="8">Secreted</location>
    </subcellularLocation>
</comment>
<dbReference type="MEROPS" id="M04.025"/>
<dbReference type="Pfam" id="PF02868">
    <property type="entry name" value="Peptidase_M4_C"/>
    <property type="match status" value="1"/>
</dbReference>
<evidence type="ECO:0000259" key="9">
    <source>
        <dbReference type="Pfam" id="PF01447"/>
    </source>
</evidence>
<dbReference type="eggNOG" id="COG3227">
    <property type="taxonomic scope" value="Bacteria"/>
</dbReference>
<dbReference type="STRING" id="526225.Gobs_1188"/>
<dbReference type="GO" id="GO:0006508">
    <property type="term" value="P:proteolysis"/>
    <property type="evidence" value="ECO:0007669"/>
    <property type="project" value="UniProtKB-KW"/>
</dbReference>
<keyword evidence="6 8" id="KW-0482">Metalloprotease</keyword>
<evidence type="ECO:0000256" key="3">
    <source>
        <dbReference type="ARBA" id="ARBA00022723"/>
    </source>
</evidence>
<dbReference type="KEGG" id="gob:Gobs_1188"/>
<evidence type="ECO:0000256" key="7">
    <source>
        <dbReference type="PIRSR" id="PIRSR623612-1"/>
    </source>
</evidence>
<feature type="domain" description="Peptidase M4" evidence="9">
    <location>
        <begin position="98"/>
        <end position="172"/>
    </location>
</feature>
<feature type="domain" description="Peptidase M4 C-terminal" evidence="10">
    <location>
        <begin position="175"/>
        <end position="346"/>
    </location>
</feature>
<dbReference type="InterPro" id="IPR001570">
    <property type="entry name" value="Peptidase_M4_C_domain"/>
</dbReference>
<dbReference type="PANTHER" id="PTHR43579:SF1">
    <property type="entry name" value="NEUTRAL METALLOPROTEINASE"/>
    <property type="match status" value="1"/>
</dbReference>